<evidence type="ECO:0000259" key="12">
    <source>
        <dbReference type="Pfam" id="PF26252"/>
    </source>
</evidence>
<dbReference type="PANTHER" id="PTHR23079:SF5">
    <property type="entry name" value="RNA-DEPENDENT RNA POLYMERASE 2"/>
    <property type="match status" value="1"/>
</dbReference>
<dbReference type="EMBL" id="AUSU01004016">
    <property type="protein sequence ID" value="EPS65825.1"/>
    <property type="molecule type" value="Genomic_DNA"/>
</dbReference>
<feature type="domain" description="RDRP helical" evidence="12">
    <location>
        <begin position="252"/>
        <end position="323"/>
    </location>
</feature>
<dbReference type="Proteomes" id="UP000015453">
    <property type="component" value="Unassembled WGS sequence"/>
</dbReference>
<evidence type="ECO:0000313" key="15">
    <source>
        <dbReference type="Proteomes" id="UP000015453"/>
    </source>
</evidence>
<protein>
    <recommendedName>
        <fullName evidence="8">RNA-dependent RNA polymerase</fullName>
        <ecNumber evidence="8">2.7.7.48</ecNumber>
    </recommendedName>
</protein>
<evidence type="ECO:0000256" key="7">
    <source>
        <dbReference type="ARBA" id="ARBA00048744"/>
    </source>
</evidence>
<dbReference type="InterPro" id="IPR058751">
    <property type="entry name" value="RDRP_helical"/>
</dbReference>
<dbReference type="InterPro" id="IPR057596">
    <property type="entry name" value="RDRP_core"/>
</dbReference>
<dbReference type="Pfam" id="PF26250">
    <property type="entry name" value="RRM_RdRP1_2"/>
    <property type="match status" value="1"/>
</dbReference>
<accession>S8CG21</accession>
<evidence type="ECO:0000259" key="10">
    <source>
        <dbReference type="Pfam" id="PF24823"/>
    </source>
</evidence>
<evidence type="ECO:0000256" key="5">
    <source>
        <dbReference type="ARBA" id="ARBA00022884"/>
    </source>
</evidence>
<dbReference type="OrthoDB" id="6513042at2759"/>
<evidence type="ECO:0000256" key="4">
    <source>
        <dbReference type="ARBA" id="ARBA00022695"/>
    </source>
</evidence>
<evidence type="ECO:0000256" key="6">
    <source>
        <dbReference type="ARBA" id="ARBA00023158"/>
    </source>
</evidence>
<evidence type="ECO:0000256" key="2">
    <source>
        <dbReference type="ARBA" id="ARBA00022484"/>
    </source>
</evidence>
<organism evidence="14 15">
    <name type="scientific">Genlisea aurea</name>
    <dbReference type="NCBI Taxonomy" id="192259"/>
    <lineage>
        <taxon>Eukaryota</taxon>
        <taxon>Viridiplantae</taxon>
        <taxon>Streptophyta</taxon>
        <taxon>Embryophyta</taxon>
        <taxon>Tracheophyta</taxon>
        <taxon>Spermatophyta</taxon>
        <taxon>Magnoliopsida</taxon>
        <taxon>eudicotyledons</taxon>
        <taxon>Gunneridae</taxon>
        <taxon>Pentapetalae</taxon>
        <taxon>asterids</taxon>
        <taxon>lamiids</taxon>
        <taxon>Lamiales</taxon>
        <taxon>Lentibulariaceae</taxon>
        <taxon>Genlisea</taxon>
    </lineage>
</organism>
<keyword evidence="2 8" id="KW-0696">RNA-directed RNA polymerase</keyword>
<comment type="function">
    <text evidence="8">Probably involved in the RNA silencing pathway and required for the generation of small interfering RNAs (siRNAs).</text>
</comment>
<evidence type="ECO:0000313" key="14">
    <source>
        <dbReference type="EMBL" id="EPS65825.1"/>
    </source>
</evidence>
<feature type="domain" description="RDR1/2-like RRM" evidence="11">
    <location>
        <begin position="2"/>
        <end position="59"/>
    </location>
</feature>
<feature type="non-terminal residue" evidence="14">
    <location>
        <position position="1094"/>
    </location>
</feature>
<dbReference type="Pfam" id="PF24823">
    <property type="entry name" value="PH_RDR2"/>
    <property type="match status" value="1"/>
</dbReference>
<feature type="domain" description="RDRP core" evidence="9">
    <location>
        <begin position="361"/>
        <end position="937"/>
    </location>
</feature>
<dbReference type="PANTHER" id="PTHR23079">
    <property type="entry name" value="RNA-DEPENDENT RNA POLYMERASE"/>
    <property type="match status" value="1"/>
</dbReference>
<evidence type="ECO:0000256" key="8">
    <source>
        <dbReference type="RuleBase" id="RU363098"/>
    </source>
</evidence>
<comment type="catalytic activity">
    <reaction evidence="7 8">
        <text>RNA(n) + a ribonucleoside 5'-triphosphate = RNA(n+1) + diphosphate</text>
        <dbReference type="Rhea" id="RHEA:21248"/>
        <dbReference type="Rhea" id="RHEA-COMP:14527"/>
        <dbReference type="Rhea" id="RHEA-COMP:17342"/>
        <dbReference type="ChEBI" id="CHEBI:33019"/>
        <dbReference type="ChEBI" id="CHEBI:61557"/>
        <dbReference type="ChEBI" id="CHEBI:140395"/>
        <dbReference type="EC" id="2.7.7.48"/>
    </reaction>
</comment>
<keyword evidence="4 8" id="KW-0548">Nucleotidyltransferase</keyword>
<dbReference type="Pfam" id="PF26252">
    <property type="entry name" value="RdRP_helical"/>
    <property type="match status" value="1"/>
</dbReference>
<keyword evidence="6 8" id="KW-0943">RNA-mediated gene silencing</keyword>
<dbReference type="InterPro" id="IPR057590">
    <property type="entry name" value="PH_RDR1/2-like"/>
</dbReference>
<dbReference type="GO" id="GO:0030422">
    <property type="term" value="P:siRNA processing"/>
    <property type="evidence" value="ECO:0007669"/>
    <property type="project" value="TreeGrafter"/>
</dbReference>
<keyword evidence="5 8" id="KW-0694">RNA-binding</keyword>
<comment type="similarity">
    <text evidence="1 8">Belongs to the RdRP family.</text>
</comment>
<dbReference type="InterPro" id="IPR007855">
    <property type="entry name" value="RDRP"/>
</dbReference>
<dbReference type="EC" id="2.7.7.48" evidence="8"/>
<evidence type="ECO:0000259" key="11">
    <source>
        <dbReference type="Pfam" id="PF26250"/>
    </source>
</evidence>
<dbReference type="GO" id="GO:0003968">
    <property type="term" value="F:RNA-directed RNA polymerase activity"/>
    <property type="evidence" value="ECO:0007669"/>
    <property type="project" value="UniProtKB-KW"/>
</dbReference>
<name>S8CG21_9LAMI</name>
<dbReference type="GO" id="GO:0003723">
    <property type="term" value="F:RNA binding"/>
    <property type="evidence" value="ECO:0007669"/>
    <property type="project" value="UniProtKB-KW"/>
</dbReference>
<keyword evidence="15" id="KW-1185">Reference proteome</keyword>
<keyword evidence="3 8" id="KW-0808">Transferase</keyword>
<proteinExistence type="inferred from homology"/>
<comment type="caution">
    <text evidence="14">The sequence shown here is derived from an EMBL/GenBank/DDBJ whole genome shotgun (WGS) entry which is preliminary data.</text>
</comment>
<dbReference type="AlphaFoldDB" id="S8CG21"/>
<evidence type="ECO:0000256" key="3">
    <source>
        <dbReference type="ARBA" id="ARBA00022679"/>
    </source>
</evidence>
<feature type="domain" description="RDRP C-terminal head" evidence="13">
    <location>
        <begin position="957"/>
        <end position="1091"/>
    </location>
</feature>
<reference evidence="14 15" key="1">
    <citation type="journal article" date="2013" name="BMC Genomics">
        <title>The miniature genome of a carnivorous plant Genlisea aurea contains a low number of genes and short non-coding sequences.</title>
        <authorList>
            <person name="Leushkin E.V."/>
            <person name="Sutormin R.A."/>
            <person name="Nabieva E.R."/>
            <person name="Penin A.A."/>
            <person name="Kondrashov A.S."/>
            <person name="Logacheva M.D."/>
        </authorList>
    </citation>
    <scope>NUCLEOTIDE SEQUENCE [LARGE SCALE GENOMIC DNA]</scope>
</reference>
<feature type="non-terminal residue" evidence="14">
    <location>
        <position position="1"/>
    </location>
</feature>
<dbReference type="InterPro" id="IPR058763">
    <property type="entry name" value="RRM_RDR1/2-like"/>
</dbReference>
<dbReference type="GO" id="GO:0031380">
    <property type="term" value="C:nuclear RNA-directed RNA polymerase complex"/>
    <property type="evidence" value="ECO:0007669"/>
    <property type="project" value="TreeGrafter"/>
</dbReference>
<gene>
    <name evidence="14" type="ORF">M569_08951</name>
</gene>
<dbReference type="Pfam" id="PF26253">
    <property type="entry name" value="RdRP_head"/>
    <property type="match status" value="1"/>
</dbReference>
<feature type="domain" description="RDR1/2-like PH-like" evidence="10">
    <location>
        <begin position="82"/>
        <end position="235"/>
    </location>
</feature>
<evidence type="ECO:0000259" key="9">
    <source>
        <dbReference type="Pfam" id="PF05183"/>
    </source>
</evidence>
<evidence type="ECO:0000256" key="1">
    <source>
        <dbReference type="ARBA" id="ARBA00005762"/>
    </source>
</evidence>
<dbReference type="InterPro" id="IPR058752">
    <property type="entry name" value="RDRP_C_head"/>
</dbReference>
<evidence type="ECO:0000259" key="13">
    <source>
        <dbReference type="Pfam" id="PF26253"/>
    </source>
</evidence>
<sequence length="1094" mass="122726">AFGNGSVFAIDIFTEHVNWKSRGHGRVQFDSPKFKAEALSLSEERKLVFKGHYLCVSHSFEDIITRPVDPENRLENAAGLCLLAGIMLKGDCMGILESWNGCKLWVLPERKKLLLFLDNEEESYKLEIQYGDICETHLCCSNGDGDEINAILLKLKHAPKVFRKISGPDVTSKFASDRYNICIQDMDFIWVRTTDFSEKKSIGYSSALCLNIPKGLNSPKLCTSLPYMSKDLIKLSLQEMNLNHLRDSLVPVFANNSGFEIAYEVLFQVHSLVHTQKIGFVSAFDSELFGILSRLDVDTALLVLKEMHKLPSTCYNPKEWITEVGLLSVESRRSKKNVSVSSSMKNGLKDQNVMSCHRILVTPLRIYCLGPELEASNYVIKNFASYGSDFVRVTFVDEDWGRLPAASISTTTKQGIFAKPYKTDIYYRILSVLRDGIAIGEKKFEFLAFSASQLRSNSVWMFASNDSIKSVDIRDWMGCFNSIRSISKCAARMGQLFSSSRQTIEVSPGETELIPDVECFSDGVKYCFSDGIGKISSSFAQEISSMLGLSHVPSAFQIRYGGYKGIVVVNRHSRYKLALRSSMLKFESNNRMLNVTKWSESQPCYLNREIIVLLSTLGVKDAALLEMQQRQLEFLGSVLVDSQAAMSVLESSGMGESKSILPRMLSLGYKPTEEPYLHMMLRSYLENQIADLRTRCRVFVPKGRVLLGVLDEFGRLEYGQVYVRVTMNKSEVGEKQPYFRSVDGNSSVVVGKVVITKNPCLHPGDVRVLEAVCDPELVSENLVDCLVFPQKGHRPHPNECSGGDLDGDLYFVSWDTDLVPPRTVDPMDYTGRRPRIMDHDVTIQEIQRFFADYMVSDTLGAISNAHLVHADREPEKALSSKCLELAALHSTAVDYAKSGAPAAMPRALLPREYPDFMERVGKPTYPSTGPLGKLYRAALRFIGQRNSANEIPSRGFFDGDLVADGHEAFLETALSHRERYSERMGQLLSYYGAEDEAEILTGNIESKSSYLSRDNRRYGEVKDRILVSVKSLMKEAKVWFGDGLSSEKEGDDRKLASAWYVVTYHPRYGVGRRNCSGFPWAVGSVLMDIKAAKN</sequence>
<dbReference type="Pfam" id="PF05183">
    <property type="entry name" value="RdRP"/>
    <property type="match status" value="1"/>
</dbReference>